<keyword evidence="8 10" id="KW-0333">Golgi apparatus</keyword>
<dbReference type="InterPro" id="IPR002659">
    <property type="entry name" value="Glyco_trans_31"/>
</dbReference>
<dbReference type="GO" id="GO:0000139">
    <property type="term" value="C:Golgi membrane"/>
    <property type="evidence" value="ECO:0007669"/>
    <property type="project" value="UniProtKB-SubCell"/>
</dbReference>
<dbReference type="InterPro" id="IPR029044">
    <property type="entry name" value="Nucleotide-diphossugar_trans"/>
</dbReference>
<dbReference type="GO" id="GO:0006493">
    <property type="term" value="P:protein O-linked glycosylation"/>
    <property type="evidence" value="ECO:0007669"/>
    <property type="project" value="TreeGrafter"/>
</dbReference>
<dbReference type="GO" id="GO:0008194">
    <property type="term" value="F:UDP-glycosyltransferase activity"/>
    <property type="evidence" value="ECO:0007669"/>
    <property type="project" value="TreeGrafter"/>
</dbReference>
<name>A0A210PQ86_MIZYE</name>
<proteinExistence type="inferred from homology"/>
<dbReference type="AlphaFoldDB" id="A0A210PQ86"/>
<keyword evidence="4 11" id="KW-0808">Transferase</keyword>
<dbReference type="SUPFAM" id="SSF53448">
    <property type="entry name" value="Nucleotide-diphospho-sugar transferases"/>
    <property type="match status" value="1"/>
</dbReference>
<evidence type="ECO:0000256" key="2">
    <source>
        <dbReference type="ARBA" id="ARBA00008661"/>
    </source>
</evidence>
<evidence type="ECO:0000256" key="7">
    <source>
        <dbReference type="ARBA" id="ARBA00022989"/>
    </source>
</evidence>
<evidence type="ECO:0000313" key="12">
    <source>
        <dbReference type="Proteomes" id="UP000242188"/>
    </source>
</evidence>
<keyword evidence="5 10" id="KW-0812">Transmembrane</keyword>
<evidence type="ECO:0000256" key="10">
    <source>
        <dbReference type="RuleBase" id="RU363063"/>
    </source>
</evidence>
<evidence type="ECO:0000256" key="9">
    <source>
        <dbReference type="ARBA" id="ARBA00023136"/>
    </source>
</evidence>
<sequence length="389" mass="45089">MRLLIFKNRQDIRDIMSQCRNGIDSIRDMLYLTRTLNNLTTNRLFCLFLLVLVWLLCAIIGVHVLHVSKILPFSEFTYPTEMDFISVYKNFKKHGKLPPHMELINPHPFHYLHLKQKCDFKSDKETSLLILVKSAVSHSHLRDGIRATWGKTNGGKVQIVYLLAYRPEYQLQIDEEASAHGDIIQESFIDAYSNNTYKTIMGFNWASQYCRSASHILFVDDDHYLVLPNILIYINNLYTSNMANFIVGYAYFEAEPHRSSSSKWCVSLEDYPFDRYPPYLTAGAYVVSRDVADKMVFSFPYVSYKDERKLKETCLVIGAVQGCEHEIDSNENILNTFNLYSPMALPYKIPNIMDKSSIDREFKGRNKSSAFHSKIGYNHPQITFDPIFA</sequence>
<evidence type="ECO:0000256" key="6">
    <source>
        <dbReference type="ARBA" id="ARBA00022968"/>
    </source>
</evidence>
<comment type="subcellular location">
    <subcellularLocation>
        <location evidence="1 10">Golgi apparatus membrane</location>
        <topology evidence="1 10">Single-pass type II membrane protein</topology>
    </subcellularLocation>
</comment>
<keyword evidence="12" id="KW-1185">Reference proteome</keyword>
<dbReference type="EMBL" id="NEDP02005560">
    <property type="protein sequence ID" value="OWF38637.1"/>
    <property type="molecule type" value="Genomic_DNA"/>
</dbReference>
<dbReference type="PANTHER" id="PTHR11214">
    <property type="entry name" value="BETA-1,3-N-ACETYLGLUCOSAMINYLTRANSFERASE"/>
    <property type="match status" value="1"/>
</dbReference>
<comment type="caution">
    <text evidence="11">The sequence shown here is derived from an EMBL/GenBank/DDBJ whole genome shotgun (WGS) entry which is preliminary data.</text>
</comment>
<evidence type="ECO:0000256" key="8">
    <source>
        <dbReference type="ARBA" id="ARBA00023034"/>
    </source>
</evidence>
<reference evidence="11 12" key="1">
    <citation type="journal article" date="2017" name="Nat. Ecol. Evol.">
        <title>Scallop genome provides insights into evolution of bilaterian karyotype and development.</title>
        <authorList>
            <person name="Wang S."/>
            <person name="Zhang J."/>
            <person name="Jiao W."/>
            <person name="Li J."/>
            <person name="Xun X."/>
            <person name="Sun Y."/>
            <person name="Guo X."/>
            <person name="Huan P."/>
            <person name="Dong B."/>
            <person name="Zhang L."/>
            <person name="Hu X."/>
            <person name="Sun X."/>
            <person name="Wang J."/>
            <person name="Zhao C."/>
            <person name="Wang Y."/>
            <person name="Wang D."/>
            <person name="Huang X."/>
            <person name="Wang R."/>
            <person name="Lv J."/>
            <person name="Li Y."/>
            <person name="Zhang Z."/>
            <person name="Liu B."/>
            <person name="Lu W."/>
            <person name="Hui Y."/>
            <person name="Liang J."/>
            <person name="Zhou Z."/>
            <person name="Hou R."/>
            <person name="Li X."/>
            <person name="Liu Y."/>
            <person name="Li H."/>
            <person name="Ning X."/>
            <person name="Lin Y."/>
            <person name="Zhao L."/>
            <person name="Xing Q."/>
            <person name="Dou J."/>
            <person name="Li Y."/>
            <person name="Mao J."/>
            <person name="Guo H."/>
            <person name="Dou H."/>
            <person name="Li T."/>
            <person name="Mu C."/>
            <person name="Jiang W."/>
            <person name="Fu Q."/>
            <person name="Fu X."/>
            <person name="Miao Y."/>
            <person name="Liu J."/>
            <person name="Yu Q."/>
            <person name="Li R."/>
            <person name="Liao H."/>
            <person name="Li X."/>
            <person name="Kong Y."/>
            <person name="Jiang Z."/>
            <person name="Chourrout D."/>
            <person name="Li R."/>
            <person name="Bao Z."/>
        </authorList>
    </citation>
    <scope>NUCLEOTIDE SEQUENCE [LARGE SCALE GENOMIC DNA]</scope>
    <source>
        <strain evidence="11 12">PY_sf001</strain>
    </source>
</reference>
<dbReference type="GO" id="GO:0016758">
    <property type="term" value="F:hexosyltransferase activity"/>
    <property type="evidence" value="ECO:0007669"/>
    <property type="project" value="InterPro"/>
</dbReference>
<dbReference type="Gene3D" id="3.90.550.50">
    <property type="match status" value="1"/>
</dbReference>
<dbReference type="Pfam" id="PF01762">
    <property type="entry name" value="Galactosyl_T"/>
    <property type="match status" value="1"/>
</dbReference>
<feature type="transmembrane region" description="Helical" evidence="10">
    <location>
        <begin position="44"/>
        <end position="65"/>
    </location>
</feature>
<keyword evidence="6 10" id="KW-0735">Signal-anchor</keyword>
<dbReference type="PANTHER" id="PTHR11214:SF349">
    <property type="entry name" value="BETA-1,3-GALACTOSYLTRANSFERASE BRN"/>
    <property type="match status" value="1"/>
</dbReference>
<keyword evidence="7 10" id="KW-1133">Transmembrane helix</keyword>
<keyword evidence="3 10" id="KW-0328">Glycosyltransferase</keyword>
<dbReference type="EC" id="2.4.1.-" evidence="10"/>
<evidence type="ECO:0000256" key="3">
    <source>
        <dbReference type="ARBA" id="ARBA00022676"/>
    </source>
</evidence>
<protein>
    <recommendedName>
        <fullName evidence="10">Hexosyltransferase</fullName>
        <ecNumber evidence="10">2.4.1.-</ecNumber>
    </recommendedName>
</protein>
<organism evidence="11 12">
    <name type="scientific">Mizuhopecten yessoensis</name>
    <name type="common">Japanese scallop</name>
    <name type="synonym">Patinopecten yessoensis</name>
    <dbReference type="NCBI Taxonomy" id="6573"/>
    <lineage>
        <taxon>Eukaryota</taxon>
        <taxon>Metazoa</taxon>
        <taxon>Spiralia</taxon>
        <taxon>Lophotrochozoa</taxon>
        <taxon>Mollusca</taxon>
        <taxon>Bivalvia</taxon>
        <taxon>Autobranchia</taxon>
        <taxon>Pteriomorphia</taxon>
        <taxon>Pectinida</taxon>
        <taxon>Pectinoidea</taxon>
        <taxon>Pectinidae</taxon>
        <taxon>Mizuhopecten</taxon>
    </lineage>
</organism>
<evidence type="ECO:0000256" key="5">
    <source>
        <dbReference type="ARBA" id="ARBA00022692"/>
    </source>
</evidence>
<evidence type="ECO:0000256" key="4">
    <source>
        <dbReference type="ARBA" id="ARBA00022679"/>
    </source>
</evidence>
<accession>A0A210PQ86</accession>
<comment type="similarity">
    <text evidence="2 10">Belongs to the glycosyltransferase 31 family.</text>
</comment>
<evidence type="ECO:0000313" key="11">
    <source>
        <dbReference type="EMBL" id="OWF38637.1"/>
    </source>
</evidence>
<dbReference type="Proteomes" id="UP000242188">
    <property type="component" value="Unassembled WGS sequence"/>
</dbReference>
<gene>
    <name evidence="11" type="ORF">KP79_PYT09959</name>
</gene>
<evidence type="ECO:0000256" key="1">
    <source>
        <dbReference type="ARBA" id="ARBA00004323"/>
    </source>
</evidence>
<keyword evidence="9 10" id="KW-0472">Membrane</keyword>
<dbReference type="OrthoDB" id="2139606at2759"/>